<feature type="chain" id="PRO_5044702260" evidence="8">
    <location>
        <begin position="31"/>
        <end position="466"/>
    </location>
</feature>
<gene>
    <name evidence="11 12" type="primary">LOC114866759</name>
</gene>
<evidence type="ECO:0000256" key="2">
    <source>
        <dbReference type="ARBA" id="ARBA00004536"/>
    </source>
</evidence>
<dbReference type="Pfam" id="PF07686">
    <property type="entry name" value="V-set"/>
    <property type="match status" value="1"/>
</dbReference>
<evidence type="ECO:0000256" key="4">
    <source>
        <dbReference type="ARBA" id="ARBA00022949"/>
    </source>
</evidence>
<feature type="transmembrane region" description="Helical" evidence="7">
    <location>
        <begin position="353"/>
        <end position="379"/>
    </location>
</feature>
<dbReference type="InterPro" id="IPR007110">
    <property type="entry name" value="Ig-like_dom"/>
</dbReference>
<dbReference type="AlphaFoldDB" id="A0A9W2Y6K0"/>
<dbReference type="InterPro" id="IPR013106">
    <property type="entry name" value="Ig_V-set"/>
</dbReference>
<keyword evidence="4" id="KW-0965">Cell junction</keyword>
<dbReference type="InterPro" id="IPR052307">
    <property type="entry name" value="EJ_Adhesion_Regulator"/>
</dbReference>
<evidence type="ECO:0000256" key="8">
    <source>
        <dbReference type="SAM" id="SignalP"/>
    </source>
</evidence>
<keyword evidence="8" id="KW-0732">Signal</keyword>
<keyword evidence="7" id="KW-0472">Membrane</keyword>
<feature type="signal peptide" evidence="8">
    <location>
        <begin position="1"/>
        <end position="30"/>
    </location>
</feature>
<feature type="region of interest" description="Disordered" evidence="6">
    <location>
        <begin position="390"/>
        <end position="466"/>
    </location>
</feature>
<protein>
    <submittedName>
        <fullName evidence="11 12">Coxsackievirus and adenovirus receptor homolog isoform X1</fullName>
    </submittedName>
</protein>
<dbReference type="RefSeq" id="XP_055369455.1">
    <property type="nucleotide sequence ID" value="XM_055513480.1"/>
</dbReference>
<dbReference type="RefSeq" id="XP_055369457.1">
    <property type="nucleotide sequence ID" value="XM_055513482.1"/>
</dbReference>
<feature type="domain" description="Ig-like" evidence="9">
    <location>
        <begin position="51"/>
        <end position="152"/>
    </location>
</feature>
<comment type="subcellular location">
    <subcellularLocation>
        <location evidence="5">Basolateral cell membrane</location>
        <topology evidence="5">Single-pass type I membrane protein</topology>
    </subcellularLocation>
    <subcellularLocation>
        <location evidence="2">Cell junction</location>
        <location evidence="2">Adherens junction</location>
    </subcellularLocation>
    <subcellularLocation>
        <location evidence="1">Cell junction</location>
        <location evidence="1">Tight junction</location>
    </subcellularLocation>
</comment>
<evidence type="ECO:0000313" key="10">
    <source>
        <dbReference type="Proteomes" id="UP000515150"/>
    </source>
</evidence>
<dbReference type="InterPro" id="IPR003598">
    <property type="entry name" value="Ig_sub2"/>
</dbReference>
<feature type="compositionally biased region" description="Basic and acidic residues" evidence="6">
    <location>
        <begin position="454"/>
        <end position="466"/>
    </location>
</feature>
<dbReference type="PANTHER" id="PTHR44468">
    <property type="entry name" value="COXSACKIEVIRUS AND ADENOVIRUS RECEPTOR-RELATED"/>
    <property type="match status" value="1"/>
</dbReference>
<evidence type="ECO:0000259" key="9">
    <source>
        <dbReference type="PROSITE" id="PS50835"/>
    </source>
</evidence>
<dbReference type="SMART" id="SM00408">
    <property type="entry name" value="IGc2"/>
    <property type="match status" value="2"/>
</dbReference>
<dbReference type="GO" id="GO:0016323">
    <property type="term" value="C:basolateral plasma membrane"/>
    <property type="evidence" value="ECO:0007669"/>
    <property type="project" value="UniProtKB-SubCell"/>
</dbReference>
<feature type="compositionally biased region" description="Pro residues" evidence="6">
    <location>
        <begin position="437"/>
        <end position="451"/>
    </location>
</feature>
<reference evidence="11 12" key="1">
    <citation type="submission" date="2025-04" db="UniProtKB">
        <authorList>
            <consortium name="RefSeq"/>
        </authorList>
    </citation>
    <scope>IDENTIFICATION</scope>
</reference>
<keyword evidence="10" id="KW-1185">Reference proteome</keyword>
<dbReference type="InterPro" id="IPR003599">
    <property type="entry name" value="Ig_sub"/>
</dbReference>
<evidence type="ECO:0000256" key="7">
    <source>
        <dbReference type="SAM" id="Phobius"/>
    </source>
</evidence>
<name>A0A9W2Y6K0_BETSP</name>
<evidence type="ECO:0000313" key="12">
    <source>
        <dbReference type="RefSeq" id="XP_055369457.1"/>
    </source>
</evidence>
<dbReference type="InterPro" id="IPR013783">
    <property type="entry name" value="Ig-like_fold"/>
</dbReference>
<dbReference type="PROSITE" id="PS50835">
    <property type="entry name" value="IG_LIKE"/>
    <property type="match status" value="2"/>
</dbReference>
<dbReference type="GeneID" id="114866759"/>
<feature type="domain" description="Ig-like" evidence="9">
    <location>
        <begin position="159"/>
        <end position="243"/>
    </location>
</feature>
<keyword evidence="7" id="KW-1133">Transmembrane helix</keyword>
<dbReference type="OrthoDB" id="10045577at2759"/>
<evidence type="ECO:0000313" key="11">
    <source>
        <dbReference type="RefSeq" id="XP_055369455.1"/>
    </source>
</evidence>
<evidence type="ECO:0000256" key="6">
    <source>
        <dbReference type="SAM" id="MobiDB-lite"/>
    </source>
</evidence>
<accession>A0A9W2Y6K0</accession>
<dbReference type="Proteomes" id="UP000515150">
    <property type="component" value="Chromosome 12"/>
</dbReference>
<feature type="compositionally biased region" description="Basic and acidic residues" evidence="6">
    <location>
        <begin position="390"/>
        <end position="399"/>
    </location>
</feature>
<keyword evidence="3" id="KW-0796">Tight junction</keyword>
<sequence length="466" mass="49917">MLGHGCCGCMSAAFCPFCLCAFLLWAGTLSVEHAQGLQVMSTGPQTVVEAEGDSVTVGCIYTLSPTDTGELDIEWSAVSPDTTKKDQMLLSFSGGTTYLHGDQAQAKGLSFAAQDPSMGDASLSIARLSSAHAATYQCKVKKSPGVDTRKVSLVVMVKPSVPKCWVEGGELVGEAVSLHCNAATGSTPLTYRWRRGGAEPVPAAAVQNSVTGELKISIHSQAFAGIYMCEVNNAVGAERCRINLKANKRPQAARPTAPPVSCCCCCWFPPSSSITAGMQLLLQPLTCDGLASRCRSADTSAPAAATGYVHQRVGRVLMSSVMKRSKSSWTNNTAQSILLTHDSGSAVSAPNRAAMMVGTSVGSLLFFFIMLLFLALCYWKLSSRRRYEKEFSNDIREDVPPPESRPVSRHEAASQRPPASYRPVDGSDLSSFSDVYTPPPPRSRLTPPPPRSRLTPEYDSRRGYVV</sequence>
<dbReference type="Gene3D" id="2.60.40.10">
    <property type="entry name" value="Immunoglobulins"/>
    <property type="match status" value="2"/>
</dbReference>
<keyword evidence="7" id="KW-0812">Transmembrane</keyword>
<evidence type="ECO:0000256" key="1">
    <source>
        <dbReference type="ARBA" id="ARBA00004435"/>
    </source>
</evidence>
<proteinExistence type="predicted"/>
<dbReference type="GO" id="GO:0005912">
    <property type="term" value="C:adherens junction"/>
    <property type="evidence" value="ECO:0007669"/>
    <property type="project" value="UniProtKB-SubCell"/>
</dbReference>
<keyword evidence="11 12" id="KW-0675">Receptor</keyword>
<dbReference type="SUPFAM" id="SSF48726">
    <property type="entry name" value="Immunoglobulin"/>
    <property type="match status" value="2"/>
</dbReference>
<evidence type="ECO:0000256" key="5">
    <source>
        <dbReference type="ARBA" id="ARBA00023768"/>
    </source>
</evidence>
<organism evidence="10 11">
    <name type="scientific">Betta splendens</name>
    <name type="common">Siamese fighting fish</name>
    <dbReference type="NCBI Taxonomy" id="158456"/>
    <lineage>
        <taxon>Eukaryota</taxon>
        <taxon>Metazoa</taxon>
        <taxon>Chordata</taxon>
        <taxon>Craniata</taxon>
        <taxon>Vertebrata</taxon>
        <taxon>Euteleostomi</taxon>
        <taxon>Actinopterygii</taxon>
        <taxon>Neopterygii</taxon>
        <taxon>Teleostei</taxon>
        <taxon>Neoteleostei</taxon>
        <taxon>Acanthomorphata</taxon>
        <taxon>Anabantaria</taxon>
        <taxon>Anabantiformes</taxon>
        <taxon>Anabantoidei</taxon>
        <taxon>Osphronemidae</taxon>
        <taxon>Betta</taxon>
    </lineage>
</organism>
<dbReference type="Pfam" id="PF13927">
    <property type="entry name" value="Ig_3"/>
    <property type="match status" value="1"/>
</dbReference>
<evidence type="ECO:0000256" key="3">
    <source>
        <dbReference type="ARBA" id="ARBA00022427"/>
    </source>
</evidence>
<dbReference type="GO" id="GO:0005923">
    <property type="term" value="C:bicellular tight junction"/>
    <property type="evidence" value="ECO:0007669"/>
    <property type="project" value="UniProtKB-SubCell"/>
</dbReference>
<dbReference type="SMART" id="SM00409">
    <property type="entry name" value="IG"/>
    <property type="match status" value="2"/>
</dbReference>
<dbReference type="PANTHER" id="PTHR44468:SF1">
    <property type="entry name" value="V-SET AND IMMUNOGLOBULIN DOMAIN CONTAINING 8A ISOFORM 1"/>
    <property type="match status" value="1"/>
</dbReference>
<dbReference type="InterPro" id="IPR036179">
    <property type="entry name" value="Ig-like_dom_sf"/>
</dbReference>